<accession>A0ABY6F372</accession>
<dbReference type="HAMAP" id="MF_00392">
    <property type="entry name" value="LpxB"/>
    <property type="match status" value="1"/>
</dbReference>
<keyword evidence="5 11" id="KW-0444">Lipid biosynthesis</keyword>
<protein>
    <recommendedName>
        <fullName evidence="4 11">Lipid-A-disaccharide synthase</fullName>
        <ecNumber evidence="3 11">2.4.1.182</ecNumber>
    </recommendedName>
</protein>
<keyword evidence="13" id="KW-1185">Reference proteome</keyword>
<evidence type="ECO:0000313" key="13">
    <source>
        <dbReference type="Proteomes" id="UP001063782"/>
    </source>
</evidence>
<reference evidence="12" key="1">
    <citation type="submission" date="2021-12" db="EMBL/GenBank/DDBJ databases">
        <title>taxonomy of Moraxella sp. ZY201224.</title>
        <authorList>
            <person name="Li F."/>
        </authorList>
    </citation>
    <scope>NUCLEOTIDE SEQUENCE</scope>
    <source>
        <strain evidence="12">ZY201224</strain>
    </source>
</reference>
<dbReference type="PANTHER" id="PTHR30372">
    <property type="entry name" value="LIPID-A-DISACCHARIDE SYNTHASE"/>
    <property type="match status" value="1"/>
</dbReference>
<dbReference type="NCBIfam" id="TIGR00215">
    <property type="entry name" value="lpxB"/>
    <property type="match status" value="1"/>
</dbReference>
<comment type="similarity">
    <text evidence="2 11">Belongs to the LpxB family.</text>
</comment>
<dbReference type="RefSeq" id="WP_263076024.1">
    <property type="nucleotide sequence ID" value="NZ_CP089977.1"/>
</dbReference>
<evidence type="ECO:0000256" key="1">
    <source>
        <dbReference type="ARBA" id="ARBA00002056"/>
    </source>
</evidence>
<evidence type="ECO:0000256" key="5">
    <source>
        <dbReference type="ARBA" id="ARBA00022516"/>
    </source>
</evidence>
<comment type="function">
    <text evidence="1 11">Condensation of UDP-2,3-diacylglucosamine and 2,3-diacylglucosamine-1-phosphate to form lipid A disaccharide, a precursor of lipid A, a phosphorylated glycolipid that anchors the lipopolysaccharide to the outer membrane of the cell.</text>
</comment>
<keyword evidence="8 11" id="KW-0808">Transferase</keyword>
<dbReference type="SUPFAM" id="SSF53756">
    <property type="entry name" value="UDP-Glycosyltransferase/glycogen phosphorylase"/>
    <property type="match status" value="1"/>
</dbReference>
<evidence type="ECO:0000256" key="4">
    <source>
        <dbReference type="ARBA" id="ARBA00020902"/>
    </source>
</evidence>
<keyword evidence="9 11" id="KW-0443">Lipid metabolism</keyword>
<dbReference type="EMBL" id="CP089977">
    <property type="protein sequence ID" value="UXZ04537.1"/>
    <property type="molecule type" value="Genomic_DNA"/>
</dbReference>
<evidence type="ECO:0000256" key="6">
    <source>
        <dbReference type="ARBA" id="ARBA00022556"/>
    </source>
</evidence>
<evidence type="ECO:0000256" key="10">
    <source>
        <dbReference type="ARBA" id="ARBA00048975"/>
    </source>
</evidence>
<dbReference type="Gene3D" id="3.40.50.2000">
    <property type="entry name" value="Glycogen Phosphorylase B"/>
    <property type="match status" value="1"/>
</dbReference>
<sequence length="406" mass="45427">MAKQLTIGIVAGEVSGDALGADFMHKMNALYPNIRWVGVGGTQMMQAGLHSIIDMNRLSVMGLVEVIKHLPDLFGAKKEILAQFARQKIDIFVGIDAPDFNLRLGKALQNQGIFRVQYVSPSVWAWRENRIHNIKMSCDLVLCLFPFELSVYQKHQHPAVCVGHHLLEKLHKDSRDLPHIRQEFISKHRDNFPTLAQIQDKLLCMMAGSRRSEITAILPILIQAMQQLDDGQTDFVLPVVSQEHAQLVQTMIDEQSPTLLPKIHIIYGSADTLSISQQAMNASDAVVLASGTATLETLLLERPMVVVYKLNTLSYVLAKKLIKIPYVSLPNILSNEQIGEPIVPELIQQQANGDNIAWHINTILDNPTKQTDKLASTCQKLRQDSHHNPAATVLQFFQQNMTGHHS</sequence>
<organism evidence="12 13">
    <name type="scientific">Moraxella nasicaprae</name>
    <dbReference type="NCBI Taxonomy" id="2904122"/>
    <lineage>
        <taxon>Bacteria</taxon>
        <taxon>Pseudomonadati</taxon>
        <taxon>Pseudomonadota</taxon>
        <taxon>Gammaproteobacteria</taxon>
        <taxon>Moraxellales</taxon>
        <taxon>Moraxellaceae</taxon>
        <taxon>Moraxella</taxon>
    </lineage>
</organism>
<dbReference type="InterPro" id="IPR003835">
    <property type="entry name" value="Glyco_trans_19"/>
</dbReference>
<evidence type="ECO:0000256" key="2">
    <source>
        <dbReference type="ARBA" id="ARBA00007868"/>
    </source>
</evidence>
<evidence type="ECO:0000256" key="8">
    <source>
        <dbReference type="ARBA" id="ARBA00022679"/>
    </source>
</evidence>
<comment type="catalytic activity">
    <reaction evidence="10 11">
        <text>a lipid X + a UDP-2-N,3-O-bis[(3R)-3-hydroxyacyl]-alpha-D-glucosamine = a lipid A disaccharide + UDP + H(+)</text>
        <dbReference type="Rhea" id="RHEA:67828"/>
        <dbReference type="ChEBI" id="CHEBI:15378"/>
        <dbReference type="ChEBI" id="CHEBI:58223"/>
        <dbReference type="ChEBI" id="CHEBI:137748"/>
        <dbReference type="ChEBI" id="CHEBI:176338"/>
        <dbReference type="ChEBI" id="CHEBI:176343"/>
        <dbReference type="EC" id="2.4.1.182"/>
    </reaction>
</comment>
<dbReference type="GO" id="GO:0008915">
    <property type="term" value="F:lipid-A-disaccharide synthase activity"/>
    <property type="evidence" value="ECO:0007669"/>
    <property type="project" value="UniProtKB-EC"/>
</dbReference>
<keyword evidence="6 11" id="KW-0441">Lipid A biosynthesis</keyword>
<keyword evidence="7 11" id="KW-0328">Glycosyltransferase</keyword>
<evidence type="ECO:0000256" key="3">
    <source>
        <dbReference type="ARBA" id="ARBA00012687"/>
    </source>
</evidence>
<dbReference type="EC" id="2.4.1.182" evidence="3 11"/>
<dbReference type="PANTHER" id="PTHR30372:SF4">
    <property type="entry name" value="LIPID-A-DISACCHARIDE SYNTHASE, MITOCHONDRIAL-RELATED"/>
    <property type="match status" value="1"/>
</dbReference>
<dbReference type="Proteomes" id="UP001063782">
    <property type="component" value="Chromosome"/>
</dbReference>
<comment type="pathway">
    <text evidence="11">Bacterial outer membrane biogenesis; LPS lipid A biosynthesis.</text>
</comment>
<evidence type="ECO:0000256" key="11">
    <source>
        <dbReference type="HAMAP-Rule" id="MF_00392"/>
    </source>
</evidence>
<evidence type="ECO:0000313" key="12">
    <source>
        <dbReference type="EMBL" id="UXZ04537.1"/>
    </source>
</evidence>
<proteinExistence type="inferred from homology"/>
<gene>
    <name evidence="11 12" type="primary">lpxB</name>
    <name evidence="12" type="ORF">LU297_08115</name>
</gene>
<evidence type="ECO:0000256" key="9">
    <source>
        <dbReference type="ARBA" id="ARBA00023098"/>
    </source>
</evidence>
<name>A0ABY6F372_9GAMM</name>
<dbReference type="Pfam" id="PF02684">
    <property type="entry name" value="LpxB"/>
    <property type="match status" value="1"/>
</dbReference>
<evidence type="ECO:0000256" key="7">
    <source>
        <dbReference type="ARBA" id="ARBA00022676"/>
    </source>
</evidence>